<feature type="transmembrane region" description="Helical" evidence="1">
    <location>
        <begin position="243"/>
        <end position="270"/>
    </location>
</feature>
<feature type="transmembrane region" description="Helical" evidence="1">
    <location>
        <begin position="208"/>
        <end position="231"/>
    </location>
</feature>
<dbReference type="Proteomes" id="UP000647133">
    <property type="component" value="Unassembled WGS sequence"/>
</dbReference>
<comment type="caution">
    <text evidence="2">The sequence shown here is derived from an EMBL/GenBank/DDBJ whole genome shotgun (WGS) entry which is preliminary data.</text>
</comment>
<keyword evidence="3" id="KW-1185">Reference proteome</keyword>
<feature type="transmembrane region" description="Helical" evidence="1">
    <location>
        <begin position="34"/>
        <end position="51"/>
    </location>
</feature>
<feature type="transmembrane region" description="Helical" evidence="1">
    <location>
        <begin position="94"/>
        <end position="113"/>
    </location>
</feature>
<proteinExistence type="predicted"/>
<feature type="transmembrane region" description="Helical" evidence="1">
    <location>
        <begin position="58"/>
        <end position="88"/>
    </location>
</feature>
<feature type="transmembrane region" description="Helical" evidence="1">
    <location>
        <begin position="276"/>
        <end position="299"/>
    </location>
</feature>
<evidence type="ECO:0008006" key="4">
    <source>
        <dbReference type="Google" id="ProtNLM"/>
    </source>
</evidence>
<organism evidence="2 3">
    <name type="scientific">Echinicola arenosa</name>
    <dbReference type="NCBI Taxonomy" id="2774144"/>
    <lineage>
        <taxon>Bacteria</taxon>
        <taxon>Pseudomonadati</taxon>
        <taxon>Bacteroidota</taxon>
        <taxon>Cytophagia</taxon>
        <taxon>Cytophagales</taxon>
        <taxon>Cyclobacteriaceae</taxon>
        <taxon>Echinicola</taxon>
    </lineage>
</organism>
<feature type="transmembrane region" description="Helical" evidence="1">
    <location>
        <begin position="141"/>
        <end position="168"/>
    </location>
</feature>
<reference evidence="2 3" key="1">
    <citation type="submission" date="2020-09" db="EMBL/GenBank/DDBJ databases">
        <title>Echinicola sp. CAU 1574 isolated from sand of Sido Beach.</title>
        <authorList>
            <person name="Kim W."/>
        </authorList>
    </citation>
    <scope>NUCLEOTIDE SEQUENCE [LARGE SCALE GENOMIC DNA]</scope>
    <source>
        <strain evidence="2 3">CAU 1574</strain>
    </source>
</reference>
<keyword evidence="1" id="KW-0812">Transmembrane</keyword>
<dbReference type="RefSeq" id="WP_192010964.1">
    <property type="nucleotide sequence ID" value="NZ_JACYTQ010000005.1"/>
</dbReference>
<keyword evidence="1" id="KW-1133">Transmembrane helix</keyword>
<gene>
    <name evidence="2" type="ORF">IFO69_15100</name>
</gene>
<name>A0ABR9AQE9_9BACT</name>
<evidence type="ECO:0000256" key="1">
    <source>
        <dbReference type="SAM" id="Phobius"/>
    </source>
</evidence>
<sequence>MIKFISVLIFFISLSVLSIYTKGDQELYIKAYESFQGINFFLGYVLYYKIIGSNEPVYYFLAWGFSILGVPKIVFASLANSILALTFIRLGKKYGVSVVVLVLLCLTNFYFIAVYTELERLKFGLIFFLLSLYHIDDKKKFYFFVIVTVFTHLQFSILYLGMALIYIVPQIKRIFSSLKLNKNILYLGLGIVLVFFIMKGHILRKLGFYYEGIDLVSCLKALPLSILSVYYSKRRGESLIINFVLLLAIMVVGSDRMIVLVFFSFLYYALQYKRGINWGVIITMVYFGIKSIGFLVNVIENGRGY</sequence>
<feature type="transmembrane region" description="Helical" evidence="1">
    <location>
        <begin position="184"/>
        <end position="202"/>
    </location>
</feature>
<accession>A0ABR9AQE9</accession>
<evidence type="ECO:0000313" key="3">
    <source>
        <dbReference type="Proteomes" id="UP000647133"/>
    </source>
</evidence>
<dbReference type="EMBL" id="JACYTQ010000005">
    <property type="protein sequence ID" value="MBD8490083.1"/>
    <property type="molecule type" value="Genomic_DNA"/>
</dbReference>
<evidence type="ECO:0000313" key="2">
    <source>
        <dbReference type="EMBL" id="MBD8490083.1"/>
    </source>
</evidence>
<keyword evidence="1" id="KW-0472">Membrane</keyword>
<protein>
    <recommendedName>
        <fullName evidence="4">EpsG family protein</fullName>
    </recommendedName>
</protein>